<reference evidence="2" key="1">
    <citation type="submission" date="2023-03" db="EMBL/GenBank/DDBJ databases">
        <title>Andean soil-derived lignocellulolytic bacterial consortium as a source of novel taxa and putative plastic-active enzymes.</title>
        <authorList>
            <person name="Diaz-Garcia L."/>
            <person name="Chuvochina M."/>
            <person name="Feuerriegel G."/>
            <person name="Bunk B."/>
            <person name="Sproer C."/>
            <person name="Streit W.R."/>
            <person name="Rodriguez L.M."/>
            <person name="Overmann J."/>
            <person name="Jimenez D.J."/>
        </authorList>
    </citation>
    <scope>NUCLEOTIDE SEQUENCE</scope>
    <source>
        <strain evidence="2">MAG 7</strain>
    </source>
</reference>
<keyword evidence="1" id="KW-0812">Transmembrane</keyword>
<dbReference type="Proteomes" id="UP001220610">
    <property type="component" value="Chromosome"/>
</dbReference>
<gene>
    <name evidence="2" type="ORF">P0Y53_10975</name>
</gene>
<dbReference type="EMBL" id="CP119311">
    <property type="protein sequence ID" value="WEK38023.1"/>
    <property type="molecule type" value="Genomic_DNA"/>
</dbReference>
<feature type="transmembrane region" description="Helical" evidence="1">
    <location>
        <begin position="250"/>
        <end position="271"/>
    </location>
</feature>
<proteinExistence type="predicted"/>
<sequence>MNTRVLANLCLFFMVGQLLLSCSMVNKIKKIKINANDHDFDISVLLKRKQAEDTATETNYRRYIREGLAHLTQICSDYQIGLNYSCSNDTSLVYIDLKSDNTKNFKLFLDSFSNAELCDSKFMLQTINDSIVFSLDITPSEFEDGEIIIECPVPNKTFYPEFNKSTLIVSRISEDAYRYTFSKYDEKTQTISLAYNPTKQLTIAPVSLNKTEPFSALSDSLETAPLKTGSYFPILTTAEEDDIKIPAEKIWLFGFAALGAIGVIIQIIIWIKNGIKKNKKNAP</sequence>
<organism evidence="2 3">
    <name type="scientific">Candidatus Pseudobacter hemicellulosilyticus</name>
    <dbReference type="NCBI Taxonomy" id="3121375"/>
    <lineage>
        <taxon>Bacteria</taxon>
        <taxon>Pseudomonadati</taxon>
        <taxon>Bacteroidota</taxon>
        <taxon>Chitinophagia</taxon>
        <taxon>Chitinophagales</taxon>
        <taxon>Chitinophagaceae</taxon>
        <taxon>Pseudobacter</taxon>
    </lineage>
</organism>
<keyword evidence="1" id="KW-1133">Transmembrane helix</keyword>
<accession>A0AAJ5WZ04</accession>
<name>A0AAJ5WZ04_9BACT</name>
<evidence type="ECO:0000313" key="3">
    <source>
        <dbReference type="Proteomes" id="UP001220610"/>
    </source>
</evidence>
<evidence type="ECO:0000313" key="2">
    <source>
        <dbReference type="EMBL" id="WEK38023.1"/>
    </source>
</evidence>
<evidence type="ECO:0000256" key="1">
    <source>
        <dbReference type="SAM" id="Phobius"/>
    </source>
</evidence>
<protein>
    <submittedName>
        <fullName evidence="2">Uncharacterized protein</fullName>
    </submittedName>
</protein>
<dbReference type="PROSITE" id="PS51257">
    <property type="entry name" value="PROKAR_LIPOPROTEIN"/>
    <property type="match status" value="1"/>
</dbReference>
<dbReference type="AlphaFoldDB" id="A0AAJ5WZ04"/>
<keyword evidence="1" id="KW-0472">Membrane</keyword>